<dbReference type="KEGG" id="gog:C1280_04655"/>
<feature type="chain" id="PRO_5016336235" description="Tetratricopeptide repeat protein" evidence="1">
    <location>
        <begin position="28"/>
        <end position="1167"/>
    </location>
</feature>
<accession>A0A2Z3GQ15</accession>
<protein>
    <recommendedName>
        <fullName evidence="4">Tetratricopeptide repeat protein</fullName>
    </recommendedName>
</protein>
<name>A0A2Z3GQ15_9BACT</name>
<feature type="signal peptide" evidence="1">
    <location>
        <begin position="1"/>
        <end position="27"/>
    </location>
</feature>
<dbReference type="Proteomes" id="UP000245802">
    <property type="component" value="Chromosome"/>
</dbReference>
<organism evidence="2 3">
    <name type="scientific">Gemmata obscuriglobus</name>
    <dbReference type="NCBI Taxonomy" id="114"/>
    <lineage>
        <taxon>Bacteria</taxon>
        <taxon>Pseudomonadati</taxon>
        <taxon>Planctomycetota</taxon>
        <taxon>Planctomycetia</taxon>
        <taxon>Gemmatales</taxon>
        <taxon>Gemmataceae</taxon>
        <taxon>Gemmata</taxon>
    </lineage>
</organism>
<evidence type="ECO:0008006" key="4">
    <source>
        <dbReference type="Google" id="ProtNLM"/>
    </source>
</evidence>
<keyword evidence="1" id="KW-0732">Signal</keyword>
<dbReference type="OrthoDB" id="244249at2"/>
<evidence type="ECO:0000313" key="3">
    <source>
        <dbReference type="Proteomes" id="UP000245802"/>
    </source>
</evidence>
<proteinExistence type="predicted"/>
<reference evidence="2 3" key="1">
    <citation type="submission" date="2018-01" db="EMBL/GenBank/DDBJ databases">
        <title>G. obscuriglobus.</title>
        <authorList>
            <person name="Franke J."/>
            <person name="Blomberg W."/>
            <person name="Selmecki A."/>
        </authorList>
    </citation>
    <scope>NUCLEOTIDE SEQUENCE [LARGE SCALE GENOMIC DNA]</scope>
    <source>
        <strain evidence="2 3">DSM 5831</strain>
    </source>
</reference>
<gene>
    <name evidence="2" type="ORF">C1280_04655</name>
</gene>
<sequence>MPLRTLSLRPWLGAVALAAALTSPAAAQPPGPLELARGLRENGQLDLAVEYLKEIEGKPLSGDDKAALLLERSKCLLEASEEEPDEGTRQGMIAQAKEGLNAFVQNHPKHPRAVEGLLSVARLTSLDAKEILSRARKMEVPPAGDDAAEGRNREQAVQKQAAEAARARPLFQLASKRFAEASARFKTQIEDKALDAGPRRVLEREAFEAELASGINQFNIAETYMPDEALTGPQKTERAKFLGVAKETFNRLSKGAQTNRAVWVARAWHAEVMYEQSDAAAAAAEVNAVLRSNLAEAEDGKRLARFFQLRRNARAALTERSAAKISASVGEMREWLRQYGSARRPTPEVFAVNYFLARTLHFQADAITPPPKPPATAVVPSETARRLYEEAERIYRKLAQSDHEYTARAARYRVSAVRRLLGEADQNPLAYATFEKAQMASLIQLGKLTAAEDKEQQALGDPKAAPAARDAARAEVKRVRDRVIALLERARELVTPQDAPADVTDVQLRLIYYYLQNDQFYQAAVLGDHVAHTVKSTGGKPAIAGLLAIGGYVSASRAARGDSPEAIGAARRTDRDRAVALARFLDERYPNDAATDAARHRLAGLLADENKLMEAYEVLVRVRPGYAQLTGARLLQGYVVSQLVAPLDSKLSKEQKADLFRRATGELAKVPKPALIAAEDEVRGYLSARCRLASMMLAQNRADPETEARDAGFNRALFLSEEILAEVPTFESLADPDKKLNLDGLELNHLALDTYTRALYLRARAMTNNGQFDGSMALIKPTLDQVAANGPLMTAEVRGWAGLGGGASAEDRQKARVAQLAAAIDKGRVDVILAGFRTQVRQGKAPEAAKMLDLLARAGGSIEESLPLLEPVARELAALMVARQKEGKADEAKALGAGLGVLLDKIRSVKTLTVPMTLFVGQTLQSIGKSADAIETLKSVPAPTYKDWDKKKADEIPQEERGKVTNQIRDYAIAQHTVIQARIDLKQFADAEKALNEIVGTNEKPGWGAGRLYFRKALAELHEAKGAAEPDLKKASAEWGLAVKQWNTLFQIQNARLGNLQQQKGSDPQALVDARNAFADAFFDVQRCVVVANQQLRSGPAQAANLQKTYADVARKCADIEKRIAPAEWQPEVRNRYHELIKATPPLEEAYKAAGGTMFLEKAQPRP</sequence>
<evidence type="ECO:0000256" key="1">
    <source>
        <dbReference type="SAM" id="SignalP"/>
    </source>
</evidence>
<dbReference type="AlphaFoldDB" id="A0A2Z3GQ15"/>
<dbReference type="RefSeq" id="WP_010050009.1">
    <property type="nucleotide sequence ID" value="NZ_CP025958.1"/>
</dbReference>
<evidence type="ECO:0000313" key="2">
    <source>
        <dbReference type="EMBL" id="AWM36379.1"/>
    </source>
</evidence>
<keyword evidence="3" id="KW-1185">Reference proteome</keyword>
<dbReference type="EMBL" id="CP025958">
    <property type="protein sequence ID" value="AWM36379.1"/>
    <property type="molecule type" value="Genomic_DNA"/>
</dbReference>